<dbReference type="OrthoDB" id="9804570at2"/>
<accession>A0A2T4Z5R5</accession>
<dbReference type="Gene3D" id="2.60.40.2470">
    <property type="entry name" value="SoxY domain"/>
    <property type="match status" value="1"/>
</dbReference>
<feature type="domain" description="Ig-like SoxY" evidence="2">
    <location>
        <begin position="46"/>
        <end position="154"/>
    </location>
</feature>
<feature type="chain" id="PRO_5015585950" evidence="1">
    <location>
        <begin position="33"/>
        <end position="158"/>
    </location>
</feature>
<keyword evidence="1" id="KW-0732">Signal</keyword>
<dbReference type="Proteomes" id="UP000241808">
    <property type="component" value="Unassembled WGS sequence"/>
</dbReference>
<dbReference type="EMBL" id="PZZL01000004">
    <property type="protein sequence ID" value="PTM57220.1"/>
    <property type="molecule type" value="Genomic_DNA"/>
</dbReference>
<dbReference type="AlphaFoldDB" id="A0A2T4Z5R5"/>
<protein>
    <submittedName>
        <fullName evidence="3">Sulfur-oxidizing protein SoxY</fullName>
    </submittedName>
</protein>
<dbReference type="RefSeq" id="WP_108177071.1">
    <property type="nucleotide sequence ID" value="NZ_PZZL01000004.1"/>
</dbReference>
<gene>
    <name evidence="3" type="ORF">C8P69_104270</name>
</gene>
<evidence type="ECO:0000313" key="3">
    <source>
        <dbReference type="EMBL" id="PTM57220.1"/>
    </source>
</evidence>
<dbReference type="PROSITE" id="PS51318">
    <property type="entry name" value="TAT"/>
    <property type="match status" value="1"/>
</dbReference>
<dbReference type="Pfam" id="PF13501">
    <property type="entry name" value="SoxY"/>
    <property type="match status" value="1"/>
</dbReference>
<feature type="signal peptide" evidence="1">
    <location>
        <begin position="1"/>
        <end position="32"/>
    </location>
</feature>
<reference evidence="3 4" key="1">
    <citation type="submission" date="2018-04" db="EMBL/GenBank/DDBJ databases">
        <title>Genomic Encyclopedia of Archaeal and Bacterial Type Strains, Phase II (KMG-II): from individual species to whole genera.</title>
        <authorList>
            <person name="Goeker M."/>
        </authorList>
    </citation>
    <scope>NUCLEOTIDE SEQUENCE [LARGE SCALE GENOMIC DNA]</scope>
    <source>
        <strain evidence="3 4">DSM 25521</strain>
    </source>
</reference>
<dbReference type="InterPro" id="IPR016568">
    <property type="entry name" value="Sulphur_oxidation_SoxY"/>
</dbReference>
<organism evidence="3 4">
    <name type="scientific">Phreatobacter oligotrophus</name>
    <dbReference type="NCBI Taxonomy" id="1122261"/>
    <lineage>
        <taxon>Bacteria</taxon>
        <taxon>Pseudomonadati</taxon>
        <taxon>Pseudomonadota</taxon>
        <taxon>Alphaproteobacteria</taxon>
        <taxon>Hyphomicrobiales</taxon>
        <taxon>Phreatobacteraceae</taxon>
        <taxon>Phreatobacter</taxon>
    </lineage>
</organism>
<dbReference type="InterPro" id="IPR032711">
    <property type="entry name" value="SoxY"/>
</dbReference>
<keyword evidence="4" id="KW-1185">Reference proteome</keyword>
<comment type="caution">
    <text evidence="3">The sequence shown here is derived from an EMBL/GenBank/DDBJ whole genome shotgun (WGS) entry which is preliminary data.</text>
</comment>
<name>A0A2T4Z5R5_9HYPH</name>
<proteinExistence type="predicted"/>
<evidence type="ECO:0000313" key="4">
    <source>
        <dbReference type="Proteomes" id="UP000241808"/>
    </source>
</evidence>
<dbReference type="InterPro" id="IPR038162">
    <property type="entry name" value="SoxY_sf"/>
</dbReference>
<dbReference type="PIRSF" id="PIRSF010312">
    <property type="entry name" value="Sulphur_oxidation_SoxY"/>
    <property type="match status" value="1"/>
</dbReference>
<dbReference type="InterPro" id="IPR006311">
    <property type="entry name" value="TAT_signal"/>
</dbReference>
<evidence type="ECO:0000259" key="2">
    <source>
        <dbReference type="Pfam" id="PF13501"/>
    </source>
</evidence>
<evidence type="ECO:0000256" key="1">
    <source>
        <dbReference type="SAM" id="SignalP"/>
    </source>
</evidence>
<sequence length="158" mass="16618">MTRPDRRSGLTRRAALAASAAALLPATTTARAQTAPRETMASVERAVLAGRTPLAAGVTLDMPTLSENGNSVDLTIRIDSPMSGEDHVTAIHVLAEKNPFPRVATFRIGLRAGRAEVGTRIRLAETQTIVVLTETSRGTVHRGAREVIVILGACVDGG</sequence>